<feature type="transmembrane region" description="Helical" evidence="7">
    <location>
        <begin position="186"/>
        <end position="207"/>
    </location>
</feature>
<feature type="transmembrane region" description="Helical" evidence="7">
    <location>
        <begin position="347"/>
        <end position="368"/>
    </location>
</feature>
<dbReference type="PANTHER" id="PTHR48022">
    <property type="entry name" value="PLASTIDIC GLUCOSE TRANSPORTER 4"/>
    <property type="match status" value="1"/>
</dbReference>
<dbReference type="PANTHER" id="PTHR48022:SF3">
    <property type="entry name" value="HEXOSE TRANSPORTER PROTEIN (AFU_ORTHOLOGUE AFUA_8G04480)-RELATED"/>
    <property type="match status" value="1"/>
</dbReference>
<name>A0AAV9MWX5_9EURO</name>
<dbReference type="EMBL" id="JAVRRD010000040">
    <property type="protein sequence ID" value="KAK5045077.1"/>
    <property type="molecule type" value="Genomic_DNA"/>
</dbReference>
<evidence type="ECO:0000313" key="10">
    <source>
        <dbReference type="Proteomes" id="UP001358417"/>
    </source>
</evidence>
<feature type="transmembrane region" description="Helical" evidence="7">
    <location>
        <begin position="98"/>
        <end position="121"/>
    </location>
</feature>
<feature type="transmembrane region" description="Helical" evidence="7">
    <location>
        <begin position="153"/>
        <end position="174"/>
    </location>
</feature>
<evidence type="ECO:0000256" key="2">
    <source>
        <dbReference type="ARBA" id="ARBA00010992"/>
    </source>
</evidence>
<dbReference type="InterPro" id="IPR036259">
    <property type="entry name" value="MFS_trans_sf"/>
</dbReference>
<keyword evidence="10" id="KW-1185">Reference proteome</keyword>
<evidence type="ECO:0000256" key="7">
    <source>
        <dbReference type="SAM" id="Phobius"/>
    </source>
</evidence>
<dbReference type="InterPro" id="IPR020846">
    <property type="entry name" value="MFS_dom"/>
</dbReference>
<dbReference type="FunFam" id="1.20.1250.20:FF:000134">
    <property type="entry name" value="MFS sugar transporter protein"/>
    <property type="match status" value="1"/>
</dbReference>
<gene>
    <name evidence="9" type="ORF">LTR84_010225</name>
</gene>
<feature type="transmembrane region" description="Helical" evidence="7">
    <location>
        <begin position="309"/>
        <end position="335"/>
    </location>
</feature>
<dbReference type="GO" id="GO:0016020">
    <property type="term" value="C:membrane"/>
    <property type="evidence" value="ECO:0007669"/>
    <property type="project" value="UniProtKB-SubCell"/>
</dbReference>
<feature type="domain" description="Major facilitator superfamily (MFS) profile" evidence="8">
    <location>
        <begin position="60"/>
        <end position="432"/>
    </location>
</feature>
<comment type="subcellular location">
    <subcellularLocation>
        <location evidence="1">Membrane</location>
        <topology evidence="1">Multi-pass membrane protein</topology>
    </subcellularLocation>
</comment>
<dbReference type="RefSeq" id="XP_064700716.1">
    <property type="nucleotide sequence ID" value="XM_064853762.1"/>
</dbReference>
<reference evidence="9 10" key="1">
    <citation type="submission" date="2023-08" db="EMBL/GenBank/DDBJ databases">
        <title>Black Yeasts Isolated from many extreme environments.</title>
        <authorList>
            <person name="Coleine C."/>
            <person name="Stajich J.E."/>
            <person name="Selbmann L."/>
        </authorList>
    </citation>
    <scope>NUCLEOTIDE SEQUENCE [LARGE SCALE GENOMIC DNA]</scope>
    <source>
        <strain evidence="9 10">CCFEE 5792</strain>
    </source>
</reference>
<dbReference type="PROSITE" id="PS00216">
    <property type="entry name" value="SUGAR_TRANSPORT_1"/>
    <property type="match status" value="1"/>
</dbReference>
<feature type="transmembrane region" description="Helical" evidence="7">
    <location>
        <begin position="40"/>
        <end position="61"/>
    </location>
</feature>
<dbReference type="Proteomes" id="UP001358417">
    <property type="component" value="Unassembled WGS sequence"/>
</dbReference>
<evidence type="ECO:0000256" key="5">
    <source>
        <dbReference type="ARBA" id="ARBA00022989"/>
    </source>
</evidence>
<feature type="transmembrane region" description="Helical" evidence="7">
    <location>
        <begin position="128"/>
        <end position="147"/>
    </location>
</feature>
<dbReference type="InterPro" id="IPR050360">
    <property type="entry name" value="MFS_Sugar_Transporters"/>
</dbReference>
<comment type="caution">
    <text evidence="9">The sequence shown here is derived from an EMBL/GenBank/DDBJ whole genome shotgun (WGS) entry which is preliminary data.</text>
</comment>
<evidence type="ECO:0000256" key="6">
    <source>
        <dbReference type="ARBA" id="ARBA00023136"/>
    </source>
</evidence>
<organism evidence="9 10">
    <name type="scientific">Exophiala bonariae</name>
    <dbReference type="NCBI Taxonomy" id="1690606"/>
    <lineage>
        <taxon>Eukaryota</taxon>
        <taxon>Fungi</taxon>
        <taxon>Dikarya</taxon>
        <taxon>Ascomycota</taxon>
        <taxon>Pezizomycotina</taxon>
        <taxon>Eurotiomycetes</taxon>
        <taxon>Chaetothyriomycetidae</taxon>
        <taxon>Chaetothyriales</taxon>
        <taxon>Herpotrichiellaceae</taxon>
        <taxon>Exophiala</taxon>
    </lineage>
</organism>
<dbReference type="Pfam" id="PF00083">
    <property type="entry name" value="Sugar_tr"/>
    <property type="match status" value="1"/>
</dbReference>
<evidence type="ECO:0000256" key="4">
    <source>
        <dbReference type="ARBA" id="ARBA00022692"/>
    </source>
</evidence>
<dbReference type="PROSITE" id="PS50850">
    <property type="entry name" value="MFS"/>
    <property type="match status" value="1"/>
</dbReference>
<dbReference type="SUPFAM" id="SSF103473">
    <property type="entry name" value="MFS general substrate transporter"/>
    <property type="match status" value="1"/>
</dbReference>
<keyword evidence="3" id="KW-0813">Transport</keyword>
<dbReference type="GO" id="GO:0005351">
    <property type="term" value="F:carbohydrate:proton symporter activity"/>
    <property type="evidence" value="ECO:0007669"/>
    <property type="project" value="TreeGrafter"/>
</dbReference>
<feature type="transmembrane region" description="Helical" evidence="7">
    <location>
        <begin position="219"/>
        <end position="239"/>
    </location>
</feature>
<feature type="transmembrane region" description="Helical" evidence="7">
    <location>
        <begin position="410"/>
        <end position="429"/>
    </location>
</feature>
<dbReference type="PROSITE" id="PS00217">
    <property type="entry name" value="SUGAR_TRANSPORT_2"/>
    <property type="match status" value="1"/>
</dbReference>
<proteinExistence type="inferred from homology"/>
<protein>
    <recommendedName>
        <fullName evidence="8">Major facilitator superfamily (MFS) profile domain-containing protein</fullName>
    </recommendedName>
</protein>
<evidence type="ECO:0000256" key="1">
    <source>
        <dbReference type="ARBA" id="ARBA00004141"/>
    </source>
</evidence>
<keyword evidence="5 7" id="KW-1133">Transmembrane helix</keyword>
<keyword evidence="4 7" id="KW-0812">Transmembrane</keyword>
<evidence type="ECO:0000256" key="3">
    <source>
        <dbReference type="ARBA" id="ARBA00022448"/>
    </source>
</evidence>
<dbReference type="Gene3D" id="1.20.1250.20">
    <property type="entry name" value="MFS general substrate transporter like domains"/>
    <property type="match status" value="1"/>
</dbReference>
<dbReference type="InterPro" id="IPR005829">
    <property type="entry name" value="Sugar_transporter_CS"/>
</dbReference>
<dbReference type="GeneID" id="89978383"/>
<evidence type="ECO:0000313" key="9">
    <source>
        <dbReference type="EMBL" id="KAK5045077.1"/>
    </source>
</evidence>
<keyword evidence="6 7" id="KW-0472">Membrane</keyword>
<sequence length="432" mass="46885">MGANSVSKVAKATDTVTHHLASVLPADGQPWYKRAHLIKLNFIILSMILLCESTANTFVIVDILTDPASANGYDGSLMNGLQALPKWNKFMDNPTGTWLGFINGIYWICNGIAFFIVAWTCNKYGRKAGIYAGYVLLVVGTILQTASHNRGSFIAARAILGAAAGCFANGAPLIINEIAYPTHRAIAASCFQCGFYIGSLIAAWVTFGTRNYSSSWDWRLPSVLQILLPALAFPGLLMAPESPRWYASMDRIDDAKAVLAKHHAGGDFDSPLVRFETEEIVNTIKAEQQAHSTTSYADLLKTKGNRWRFLISVSLGVLSQWSGNGTVSYYLTLVLKTVGITSVTDQTLIAACLQIWNLLWAVGAAFCVERIGRRPLFISSAVTMLISYIIITGLSGSFAHTGNAAVGTTVIPFLFVFFAGYDIALYVVFSTS</sequence>
<feature type="transmembrane region" description="Helical" evidence="7">
    <location>
        <begin position="375"/>
        <end position="398"/>
    </location>
</feature>
<dbReference type="InterPro" id="IPR005828">
    <property type="entry name" value="MFS_sugar_transport-like"/>
</dbReference>
<accession>A0AAV9MWX5</accession>
<comment type="similarity">
    <text evidence="2">Belongs to the major facilitator superfamily. Sugar transporter (TC 2.A.1.1) family.</text>
</comment>
<evidence type="ECO:0000259" key="8">
    <source>
        <dbReference type="PROSITE" id="PS50850"/>
    </source>
</evidence>
<dbReference type="AlphaFoldDB" id="A0AAV9MWX5"/>